<evidence type="ECO:0000313" key="2">
    <source>
        <dbReference type="Proteomes" id="UP000594014"/>
    </source>
</evidence>
<reference evidence="1" key="1">
    <citation type="submission" date="2019-08" db="EMBL/GenBank/DDBJ databases">
        <title>Genome sequence of Clostridiales bacterium MT110.</title>
        <authorList>
            <person name="Cao J."/>
        </authorList>
    </citation>
    <scope>NUCLEOTIDE SEQUENCE</scope>
    <source>
        <strain evidence="1">MT110</strain>
    </source>
</reference>
<evidence type="ECO:0000313" key="1">
    <source>
        <dbReference type="EMBL" id="QOX64750.1"/>
    </source>
</evidence>
<protein>
    <submittedName>
        <fullName evidence="1">Copper amine oxidase N-terminal domain-containing protein</fullName>
    </submittedName>
</protein>
<gene>
    <name evidence="1" type="ORF">FRZ06_16060</name>
</gene>
<sequence>MKRTLKTLLTAVLILTLVLSGSLTAFAADNNAIKVQYNGKSLDFSGAVKNVDGRIVVPFRLILQAMGAEVSYDTASKTVSAITPHNEFSFVVGKKDITIKENGVTVTKTMDVVPFIDKAESATYVPVRFIGESMGYSVSWDAASKTVIIIDPETVFGTADEDFSVLKKLLSSDLDMEKAYQTTGDFDMNIAVADGGAGIPMNVSAKGSMSGVQQRMDADMLVKYAFNFDQMFSNLSAEEKAMTEEILKAYKNTEMKLKLNGETGETYMQSNLFSVMNPAAGENTWYKMNVYDTYDQMGIDLKAMSELGYGEMDLSKVLASYLKVLPGADTDTYQEMKMSYAFLKNLVGDDAFKKQTSGSTNTYTVKVDKAAIIAAAAKTALAEGITKEYVNELIENELSGGTFTANIVIKDTAGKLSSYECSGTVNADGLKGSFSMAGNQKTAKAKLSFDMGKLMKMDISYQTKVSETAQKPNIALPENADVVEFPPTMVP</sequence>
<organism evidence="1 2">
    <name type="scientific">Anoxybacterium hadale</name>
    <dbReference type="NCBI Taxonomy" id="3408580"/>
    <lineage>
        <taxon>Bacteria</taxon>
        <taxon>Bacillati</taxon>
        <taxon>Bacillota</taxon>
        <taxon>Clostridia</taxon>
        <taxon>Peptostreptococcales</taxon>
        <taxon>Anaerovoracaceae</taxon>
        <taxon>Anoxybacterium</taxon>
    </lineage>
</organism>
<dbReference type="Proteomes" id="UP000594014">
    <property type="component" value="Chromosome"/>
</dbReference>
<keyword evidence="2" id="KW-1185">Reference proteome</keyword>
<proteinExistence type="predicted"/>
<accession>A0ACD1AEB5</accession>
<dbReference type="EMBL" id="CP042469">
    <property type="protein sequence ID" value="QOX64750.1"/>
    <property type="molecule type" value="Genomic_DNA"/>
</dbReference>
<name>A0ACD1AEB5_9FIRM</name>